<organism evidence="2 3">
    <name type="scientific">Tetraodon nigroviridis</name>
    <name type="common">Spotted green pufferfish</name>
    <name type="synonym">Chelonodon nigroviridis</name>
    <dbReference type="NCBI Taxonomy" id="99883"/>
    <lineage>
        <taxon>Eukaryota</taxon>
        <taxon>Metazoa</taxon>
        <taxon>Chordata</taxon>
        <taxon>Craniata</taxon>
        <taxon>Vertebrata</taxon>
        <taxon>Euteleostomi</taxon>
        <taxon>Actinopterygii</taxon>
        <taxon>Neopterygii</taxon>
        <taxon>Teleostei</taxon>
        <taxon>Neoteleostei</taxon>
        <taxon>Acanthomorphata</taxon>
        <taxon>Eupercaria</taxon>
        <taxon>Tetraodontiformes</taxon>
        <taxon>Tetradontoidea</taxon>
        <taxon>Tetraodontidae</taxon>
        <taxon>Tetraodon</taxon>
    </lineage>
</organism>
<proteinExistence type="predicted"/>
<dbReference type="InterPro" id="IPR000225">
    <property type="entry name" value="Armadillo"/>
</dbReference>
<dbReference type="InterPro" id="IPR016024">
    <property type="entry name" value="ARM-type_fold"/>
</dbReference>
<sequence length="501" mass="54901">VHADCDLLNSVSIIILFQTVHYQWKMARRRITQETFDAAVRENMEEFEMAADEALKEAVEQFESQGVDLSYIVKAAPAETSDEKQEAQTHEILQVLDSLRNGKDCTDVMDLMGDLKGFTEHCSVDFAQRYLAAQKDAYPVILSCCKKSLDRQEAVLTSTLALAALTDGQPDLLDTEGQRLLLDILRKYRSDSAVTRAAILAVRHCCLKHEQNRQDLVSAGVLALLTAAITQHSECAELVKEASVALRVMTFDDDVRVTFGHAHEHAKVIVMEHSGLKVLIDAAKDHLENTSVLSELCATLSRLAVRNEFCQDICDLGGLKLMMTLLADSYESSVMSLPELQELVRQILSAIRAVAGNDDVKDAVANAGGVQLIVIAMNRHISSSPVCEQGCACLSVLALRKPSNCRVIMENGGALAAIQSMKTHTDAVNVQKQACMLLRNLVSRMPTYSQPILEMGAEALIAQAVKTHQDCGDVGKAALRDLGCKVELRELWTGKHGSLTN</sequence>
<name>H3DCX7_TETNG</name>
<protein>
    <submittedName>
        <fullName evidence="2">Armadillo repeat containing 6</fullName>
    </submittedName>
</protein>
<keyword evidence="1" id="KW-0677">Repeat</keyword>
<accession>H3DCX7</accession>
<dbReference type="STRING" id="99883.ENSTNIP00000018370"/>
<evidence type="ECO:0000313" key="2">
    <source>
        <dbReference type="Ensembl" id="ENSTNIP00000018370.1"/>
    </source>
</evidence>
<evidence type="ECO:0000313" key="3">
    <source>
        <dbReference type="Proteomes" id="UP000007303"/>
    </source>
</evidence>
<keyword evidence="3" id="KW-1185">Reference proteome</keyword>
<dbReference type="OMA" id="THKQPDL"/>
<reference evidence="2" key="2">
    <citation type="submission" date="2025-08" db="UniProtKB">
        <authorList>
            <consortium name="Ensembl"/>
        </authorList>
    </citation>
    <scope>IDENTIFICATION</scope>
</reference>
<dbReference type="AlphaFoldDB" id="H3DCX7"/>
<dbReference type="FunFam" id="1.25.10.10:FF:000172">
    <property type="entry name" value="Armadillo repeat-containing protein 6"/>
    <property type="match status" value="1"/>
</dbReference>
<dbReference type="PANTHER" id="PTHR22895:SF0">
    <property type="entry name" value="ARMADILLO REPEAT-CONTAINING PROTEIN 6"/>
    <property type="match status" value="1"/>
</dbReference>
<dbReference type="Proteomes" id="UP000007303">
    <property type="component" value="Unassembled WGS sequence"/>
</dbReference>
<dbReference type="SMART" id="SM00185">
    <property type="entry name" value="ARM"/>
    <property type="match status" value="5"/>
</dbReference>
<dbReference type="PANTHER" id="PTHR22895">
    <property type="entry name" value="ARMADILLO REPEAT-CONTAINING PROTEIN 6"/>
    <property type="match status" value="1"/>
</dbReference>
<dbReference type="InParanoid" id="H3DCX7"/>
<dbReference type="HOGENOM" id="CLU_039447_1_0_1"/>
<evidence type="ECO:0000256" key="1">
    <source>
        <dbReference type="ARBA" id="ARBA00022737"/>
    </source>
</evidence>
<dbReference type="Ensembl" id="ENSTNIT00000018595.1">
    <property type="protein sequence ID" value="ENSTNIP00000018370.1"/>
    <property type="gene ID" value="ENSTNIG00000015307.1"/>
</dbReference>
<dbReference type="GeneTree" id="ENSGT00390000002913"/>
<dbReference type="GO" id="GO:0002244">
    <property type="term" value="P:hematopoietic progenitor cell differentiation"/>
    <property type="evidence" value="ECO:0007669"/>
    <property type="project" value="TreeGrafter"/>
</dbReference>
<dbReference type="SUPFAM" id="SSF48371">
    <property type="entry name" value="ARM repeat"/>
    <property type="match status" value="1"/>
</dbReference>
<reference evidence="2" key="3">
    <citation type="submission" date="2025-09" db="UniProtKB">
        <authorList>
            <consortium name="Ensembl"/>
        </authorList>
    </citation>
    <scope>IDENTIFICATION</scope>
</reference>
<dbReference type="FunFam" id="1.25.10.10:FF:000669">
    <property type="entry name" value="Armadillo repeat-containing protein 6"/>
    <property type="match status" value="1"/>
</dbReference>
<dbReference type="InterPro" id="IPR011989">
    <property type="entry name" value="ARM-like"/>
</dbReference>
<dbReference type="Gene3D" id="1.25.10.10">
    <property type="entry name" value="Leucine-rich Repeat Variant"/>
    <property type="match status" value="2"/>
</dbReference>
<reference evidence="3" key="1">
    <citation type="journal article" date="2004" name="Nature">
        <title>Genome duplication in the teleost fish Tetraodon nigroviridis reveals the early vertebrate proto-karyotype.</title>
        <authorList>
            <person name="Jaillon O."/>
            <person name="Aury J.-M."/>
            <person name="Brunet F."/>
            <person name="Petit J.-L."/>
            <person name="Stange-Thomann N."/>
            <person name="Mauceli E."/>
            <person name="Bouneau L."/>
            <person name="Fischer C."/>
            <person name="Ozouf-Costaz C."/>
            <person name="Bernot A."/>
            <person name="Nicaud S."/>
            <person name="Jaffe D."/>
            <person name="Fisher S."/>
            <person name="Lutfalla G."/>
            <person name="Dossat C."/>
            <person name="Segurens B."/>
            <person name="Dasilva C."/>
            <person name="Salanoubat M."/>
            <person name="Levy M."/>
            <person name="Boudet N."/>
            <person name="Castellano S."/>
            <person name="Anthouard V."/>
            <person name="Jubin C."/>
            <person name="Castelli V."/>
            <person name="Katinka M."/>
            <person name="Vacherie B."/>
            <person name="Biemont C."/>
            <person name="Skalli Z."/>
            <person name="Cattolico L."/>
            <person name="Poulain J."/>
            <person name="De Berardinis V."/>
            <person name="Cruaud C."/>
            <person name="Duprat S."/>
            <person name="Brottier P."/>
            <person name="Coutanceau J.-P."/>
            <person name="Gouzy J."/>
            <person name="Parra G."/>
            <person name="Lardier G."/>
            <person name="Chapple C."/>
            <person name="McKernan K.J."/>
            <person name="McEwan P."/>
            <person name="Bosak S."/>
            <person name="Kellis M."/>
            <person name="Volff J.-N."/>
            <person name="Guigo R."/>
            <person name="Zody M.C."/>
            <person name="Mesirov J."/>
            <person name="Lindblad-Toh K."/>
            <person name="Birren B."/>
            <person name="Nusbaum C."/>
            <person name="Kahn D."/>
            <person name="Robinson-Rechavi M."/>
            <person name="Laudet V."/>
            <person name="Schachter V."/>
            <person name="Quetier F."/>
            <person name="Saurin W."/>
            <person name="Scarpelli C."/>
            <person name="Wincker P."/>
            <person name="Lander E.S."/>
            <person name="Weissenbach J."/>
            <person name="Roest Crollius H."/>
        </authorList>
    </citation>
    <scope>NUCLEOTIDE SEQUENCE [LARGE SCALE GENOMIC DNA]</scope>
</reference>